<reference evidence="2 3" key="1">
    <citation type="submission" date="2015-07" db="EMBL/GenBank/DDBJ databases">
        <title>Whole genome sequence of Thermanaerothrix daxensis DSM 23592.</title>
        <authorList>
            <person name="Hemp J."/>
            <person name="Ward L.M."/>
            <person name="Pace L.A."/>
            <person name="Fischer W.W."/>
        </authorList>
    </citation>
    <scope>NUCLEOTIDE SEQUENCE [LARGE SCALE GENOMIC DNA]</scope>
    <source>
        <strain evidence="2 3">GNS-1</strain>
    </source>
</reference>
<dbReference type="EMBL" id="LGKO01000002">
    <property type="protein sequence ID" value="KPL84471.1"/>
    <property type="molecule type" value="Genomic_DNA"/>
</dbReference>
<dbReference type="Gene3D" id="3.40.50.1820">
    <property type="entry name" value="alpha/beta hydrolase"/>
    <property type="match status" value="1"/>
</dbReference>
<dbReference type="Proteomes" id="UP000050544">
    <property type="component" value="Unassembled WGS sequence"/>
</dbReference>
<evidence type="ECO:0000259" key="1">
    <source>
        <dbReference type="Pfam" id="PF12695"/>
    </source>
</evidence>
<name>A0A0P6Y522_9CHLR</name>
<organism evidence="2 3">
    <name type="scientific">Thermanaerothrix daxensis</name>
    <dbReference type="NCBI Taxonomy" id="869279"/>
    <lineage>
        <taxon>Bacteria</taxon>
        <taxon>Bacillati</taxon>
        <taxon>Chloroflexota</taxon>
        <taxon>Anaerolineae</taxon>
        <taxon>Anaerolineales</taxon>
        <taxon>Anaerolineaceae</taxon>
        <taxon>Thermanaerothrix</taxon>
    </lineage>
</organism>
<protein>
    <recommendedName>
        <fullName evidence="1">Alpha/beta hydrolase fold-5 domain-containing protein</fullName>
    </recommendedName>
</protein>
<dbReference type="InterPro" id="IPR029058">
    <property type="entry name" value="AB_hydrolase_fold"/>
</dbReference>
<accession>A0A0P6Y522</accession>
<evidence type="ECO:0000313" key="2">
    <source>
        <dbReference type="EMBL" id="KPL84471.1"/>
    </source>
</evidence>
<proteinExistence type="predicted"/>
<comment type="caution">
    <text evidence="2">The sequence shown here is derived from an EMBL/GenBank/DDBJ whole genome shotgun (WGS) entry which is preliminary data.</text>
</comment>
<dbReference type="InterPro" id="IPR029059">
    <property type="entry name" value="AB_hydrolase_5"/>
</dbReference>
<feature type="domain" description="Alpha/beta hydrolase fold-5" evidence="1">
    <location>
        <begin position="66"/>
        <end position="230"/>
    </location>
</feature>
<dbReference type="SUPFAM" id="SSF53474">
    <property type="entry name" value="alpha/beta-Hydrolases"/>
    <property type="match status" value="1"/>
</dbReference>
<gene>
    <name evidence="2" type="ORF">SE15_05070</name>
</gene>
<evidence type="ECO:0000313" key="3">
    <source>
        <dbReference type="Proteomes" id="UP000050544"/>
    </source>
</evidence>
<keyword evidence="3" id="KW-1185">Reference proteome</keyword>
<dbReference type="Pfam" id="PF12695">
    <property type="entry name" value="Abhydrolase_5"/>
    <property type="match status" value="1"/>
</dbReference>
<dbReference type="AlphaFoldDB" id="A0A0P6Y522"/>
<dbReference type="STRING" id="869279.SE15_05070"/>
<dbReference type="GO" id="GO:0016787">
    <property type="term" value="F:hydrolase activity"/>
    <property type="evidence" value="ECO:0007669"/>
    <property type="project" value="InterPro"/>
</dbReference>
<sequence length="250" mass="27131">MKRGLRIFLVILLVGVVGVGAFLTWASTPLGPMPEAQAALESDAQVEVQQGPWLAFLPRAQEARLGVIFYPGGRVDYRSYAPIARAIAEQGYLVVIKPMPLNLAVLSPEAAREVLRSYPQIETWVIGGHSLGGAMAAAFVYRHPQEVQGLILLAAYPANNFSLRSLAIPVLSISASEDGLATPQKIFASRSLLPETTQWVVIEGGNHAGFGWYGDQPGDGQARISRETQQRQVVEVITRFLRLIEGEQGS</sequence>
<dbReference type="RefSeq" id="WP_054520995.1">
    <property type="nucleotide sequence ID" value="NZ_LGKO01000002.1"/>
</dbReference>
<dbReference type="OrthoDB" id="9780932at2"/>